<evidence type="ECO:0000256" key="1">
    <source>
        <dbReference type="SAM" id="Phobius"/>
    </source>
</evidence>
<feature type="transmembrane region" description="Helical" evidence="1">
    <location>
        <begin position="44"/>
        <end position="62"/>
    </location>
</feature>
<reference evidence="2" key="1">
    <citation type="submission" date="2021-01" db="EMBL/GenBank/DDBJ databases">
        <title>Whole genome shotgun sequence of Virgisporangium aurantiacum NBRC 16421.</title>
        <authorList>
            <person name="Komaki H."/>
            <person name="Tamura T."/>
        </authorList>
    </citation>
    <scope>NUCLEOTIDE SEQUENCE</scope>
    <source>
        <strain evidence="2">NBRC 16421</strain>
    </source>
</reference>
<evidence type="ECO:0000313" key="2">
    <source>
        <dbReference type="EMBL" id="GIJ56060.1"/>
    </source>
</evidence>
<protein>
    <submittedName>
        <fullName evidence="2">Uncharacterized protein</fullName>
    </submittedName>
</protein>
<sequence>MARAEPTKVCARIGIRSVALWSSTWQAHRHRARLHGFFGNTGPTLYFVPLTQLATVLVWVLWA</sequence>
<keyword evidence="1" id="KW-0812">Transmembrane</keyword>
<keyword evidence="3" id="KW-1185">Reference proteome</keyword>
<proteinExistence type="predicted"/>
<evidence type="ECO:0000313" key="3">
    <source>
        <dbReference type="Proteomes" id="UP000612585"/>
    </source>
</evidence>
<accession>A0A8J3Z6Z4</accession>
<gene>
    <name evidence="2" type="ORF">Vau01_035760</name>
</gene>
<organism evidence="2 3">
    <name type="scientific">Virgisporangium aurantiacum</name>
    <dbReference type="NCBI Taxonomy" id="175570"/>
    <lineage>
        <taxon>Bacteria</taxon>
        <taxon>Bacillati</taxon>
        <taxon>Actinomycetota</taxon>
        <taxon>Actinomycetes</taxon>
        <taxon>Micromonosporales</taxon>
        <taxon>Micromonosporaceae</taxon>
        <taxon>Virgisporangium</taxon>
    </lineage>
</organism>
<dbReference type="Proteomes" id="UP000612585">
    <property type="component" value="Unassembled WGS sequence"/>
</dbReference>
<keyword evidence="1" id="KW-0472">Membrane</keyword>
<comment type="caution">
    <text evidence="2">The sequence shown here is derived from an EMBL/GenBank/DDBJ whole genome shotgun (WGS) entry which is preliminary data.</text>
</comment>
<name>A0A8J3Z6Z4_9ACTN</name>
<keyword evidence="1" id="KW-1133">Transmembrane helix</keyword>
<dbReference type="AlphaFoldDB" id="A0A8J3Z6Z4"/>
<dbReference type="EMBL" id="BOPG01000023">
    <property type="protein sequence ID" value="GIJ56060.1"/>
    <property type="molecule type" value="Genomic_DNA"/>
</dbReference>